<proteinExistence type="predicted"/>
<evidence type="ECO:0000313" key="1">
    <source>
        <dbReference type="EMBL" id="PKY61251.1"/>
    </source>
</evidence>
<evidence type="ECO:0000313" key="2">
    <source>
        <dbReference type="Proteomes" id="UP000234323"/>
    </source>
</evidence>
<reference evidence="1 2" key="1">
    <citation type="submission" date="2015-10" db="EMBL/GenBank/DDBJ databases">
        <title>Genome analyses suggest a sexual origin of heterokaryosis in a supposedly ancient asexual fungus.</title>
        <authorList>
            <person name="Ropars J."/>
            <person name="Sedzielewska K."/>
            <person name="Noel J."/>
            <person name="Charron P."/>
            <person name="Farinelli L."/>
            <person name="Marton T."/>
            <person name="Kruger M."/>
            <person name="Pelin A."/>
            <person name="Brachmann A."/>
            <person name="Corradi N."/>
        </authorList>
    </citation>
    <scope>NUCLEOTIDE SEQUENCE [LARGE SCALE GENOMIC DNA]</scope>
    <source>
        <strain evidence="1 2">A4</strain>
    </source>
</reference>
<protein>
    <submittedName>
        <fullName evidence="1">Uncharacterized protein</fullName>
    </submittedName>
</protein>
<sequence length="53" mass="6340">MYITDKIKDENPEADFKEISRIAMNRSYKFANKTYNSFALDRFKESASQHYLI</sequence>
<name>A0A2I1HQT6_9GLOM</name>
<dbReference type="AlphaFoldDB" id="A0A2I1HQT6"/>
<dbReference type="Proteomes" id="UP000234323">
    <property type="component" value="Unassembled WGS sequence"/>
</dbReference>
<accession>A0A2I1HQT6</accession>
<gene>
    <name evidence="1" type="ORF">RhiirA4_485954</name>
</gene>
<dbReference type="EMBL" id="LLXI01005099">
    <property type="protein sequence ID" value="PKY61251.1"/>
    <property type="molecule type" value="Genomic_DNA"/>
</dbReference>
<comment type="caution">
    <text evidence="1">The sequence shown here is derived from an EMBL/GenBank/DDBJ whole genome shotgun (WGS) entry which is preliminary data.</text>
</comment>
<organism evidence="1 2">
    <name type="scientific">Rhizophagus irregularis</name>
    <dbReference type="NCBI Taxonomy" id="588596"/>
    <lineage>
        <taxon>Eukaryota</taxon>
        <taxon>Fungi</taxon>
        <taxon>Fungi incertae sedis</taxon>
        <taxon>Mucoromycota</taxon>
        <taxon>Glomeromycotina</taxon>
        <taxon>Glomeromycetes</taxon>
        <taxon>Glomerales</taxon>
        <taxon>Glomeraceae</taxon>
        <taxon>Rhizophagus</taxon>
    </lineage>
</organism>
<keyword evidence="2" id="KW-1185">Reference proteome</keyword>